<feature type="transmembrane region" description="Helical" evidence="5">
    <location>
        <begin position="40"/>
        <end position="59"/>
    </location>
</feature>
<accession>A0ABR4NUF1</accession>
<dbReference type="InterPro" id="IPR006603">
    <property type="entry name" value="PQ-loop_rpt"/>
</dbReference>
<dbReference type="PANTHER" id="PTHR16201">
    <property type="entry name" value="SEVEN TRANSMEMBRANE PROTEIN 1-RELATED"/>
    <property type="match status" value="1"/>
</dbReference>
<feature type="transmembrane region" description="Helical" evidence="5">
    <location>
        <begin position="132"/>
        <end position="151"/>
    </location>
</feature>
<evidence type="ECO:0000256" key="3">
    <source>
        <dbReference type="ARBA" id="ARBA00022989"/>
    </source>
</evidence>
<evidence type="ECO:0000256" key="4">
    <source>
        <dbReference type="ARBA" id="ARBA00023136"/>
    </source>
</evidence>
<feature type="transmembrane region" description="Helical" evidence="5">
    <location>
        <begin position="190"/>
        <end position="212"/>
    </location>
</feature>
<proteinExistence type="predicted"/>
<feature type="transmembrane region" description="Helical" evidence="5">
    <location>
        <begin position="6"/>
        <end position="28"/>
    </location>
</feature>
<keyword evidence="7" id="KW-1185">Reference proteome</keyword>
<dbReference type="Proteomes" id="UP001623330">
    <property type="component" value="Unassembled WGS sequence"/>
</dbReference>
<dbReference type="Gene3D" id="1.20.1280.290">
    <property type="match status" value="1"/>
</dbReference>
<evidence type="ECO:0000313" key="7">
    <source>
        <dbReference type="Proteomes" id="UP001623330"/>
    </source>
</evidence>
<comment type="subcellular location">
    <subcellularLocation>
        <location evidence="1">Membrane</location>
        <topology evidence="1">Multi-pass membrane protein</topology>
    </subcellularLocation>
</comment>
<feature type="transmembrane region" description="Helical" evidence="5">
    <location>
        <begin position="163"/>
        <end position="184"/>
    </location>
</feature>
<gene>
    <name evidence="6" type="ORF">RNJ44_04270</name>
</gene>
<evidence type="ECO:0008006" key="8">
    <source>
        <dbReference type="Google" id="ProtNLM"/>
    </source>
</evidence>
<organism evidence="6 7">
    <name type="scientific">Nakaseomyces bracarensis</name>
    <dbReference type="NCBI Taxonomy" id="273131"/>
    <lineage>
        <taxon>Eukaryota</taxon>
        <taxon>Fungi</taxon>
        <taxon>Dikarya</taxon>
        <taxon>Ascomycota</taxon>
        <taxon>Saccharomycotina</taxon>
        <taxon>Saccharomycetes</taxon>
        <taxon>Saccharomycetales</taxon>
        <taxon>Saccharomycetaceae</taxon>
        <taxon>Nakaseomyces</taxon>
    </lineage>
</organism>
<dbReference type="Pfam" id="PF04193">
    <property type="entry name" value="PQ-loop"/>
    <property type="match status" value="1"/>
</dbReference>
<sequence>MISERAATVLATIATVCWCVQLIPQIIYNWKRKDCTGLPPLMMFLWVVSGIPFAIYFCVSKGNVVLQIQPHLFMFFCGISFVQSCYYPPCSMDRKKIVAIVLGIIACDVGMEVGFILWLRPLYSRGITWPDLIFGIIATVLLGVGLLPPYFELAKRKGRVVGINFAFLFIDSLGAWLSIVSVVVGNMDVMGIILYCVIAGLELGIFFSHFIWCCRFKWFGNHTEEELEADENSHNNEKTLDEKAVSAIPGEKFDIDHAFAETEEVNDTDELRDDASSIFDYDLERRPSHMERFSHNVHAVHGVVMQRSTDYSSVEL</sequence>
<evidence type="ECO:0000313" key="6">
    <source>
        <dbReference type="EMBL" id="KAL3232354.1"/>
    </source>
</evidence>
<dbReference type="SMART" id="SM00679">
    <property type="entry name" value="CTNS"/>
    <property type="match status" value="2"/>
</dbReference>
<dbReference type="InterPro" id="IPR051415">
    <property type="entry name" value="LAAT-1"/>
</dbReference>
<feature type="transmembrane region" description="Helical" evidence="5">
    <location>
        <begin position="97"/>
        <end position="120"/>
    </location>
</feature>
<evidence type="ECO:0000256" key="1">
    <source>
        <dbReference type="ARBA" id="ARBA00004141"/>
    </source>
</evidence>
<reference evidence="6 7" key="1">
    <citation type="submission" date="2024-05" db="EMBL/GenBank/DDBJ databases">
        <title>Long read based assembly of the Candida bracarensis genome reveals expanded adhesin content.</title>
        <authorList>
            <person name="Marcet-Houben M."/>
            <person name="Ksiezopolska E."/>
            <person name="Gabaldon T."/>
        </authorList>
    </citation>
    <scope>NUCLEOTIDE SEQUENCE [LARGE SCALE GENOMIC DNA]</scope>
    <source>
        <strain evidence="6 7">CBM6</strain>
    </source>
</reference>
<name>A0ABR4NUF1_9SACH</name>
<keyword evidence="3 5" id="KW-1133">Transmembrane helix</keyword>
<dbReference type="PANTHER" id="PTHR16201:SF37">
    <property type="entry name" value="PQ-LOOP REPEAT-CONTAINING PROTEIN"/>
    <property type="match status" value="1"/>
</dbReference>
<evidence type="ECO:0000256" key="5">
    <source>
        <dbReference type="SAM" id="Phobius"/>
    </source>
</evidence>
<keyword evidence="4 5" id="KW-0472">Membrane</keyword>
<protein>
    <recommendedName>
        <fullName evidence="8">PQ loop repeat protein</fullName>
    </recommendedName>
</protein>
<comment type="caution">
    <text evidence="6">The sequence shown here is derived from an EMBL/GenBank/DDBJ whole genome shotgun (WGS) entry which is preliminary data.</text>
</comment>
<dbReference type="EMBL" id="JBEVYD010000005">
    <property type="protein sequence ID" value="KAL3232354.1"/>
    <property type="molecule type" value="Genomic_DNA"/>
</dbReference>
<keyword evidence="2 5" id="KW-0812">Transmembrane</keyword>
<evidence type="ECO:0000256" key="2">
    <source>
        <dbReference type="ARBA" id="ARBA00022692"/>
    </source>
</evidence>